<dbReference type="Proteomes" id="UP001652397">
    <property type="component" value="Unassembled WGS sequence"/>
</dbReference>
<sequence length="391" mass="44219">MCDMIYTSNPVLADCPPIKEEQDINRQSDKITAIYCRLSRDDELTGDSNSIVNQKAILNRYAKEQGFKNIQFFVDDGYSGANFNRPDWQRMIELVENDKVGIILAKDMSRIGRNYLEVGIYTEMLFPEHNVRFIAVNSGVDSANQQDNDFTPFLNIINEFYVKDSSKKVRAVMRQKGEAGEYLTTNPPYGYMKDPDNPKKHWIVDDEAAAVVRQIFAWCMEGYGPSQIAKKLKDAKVECPTVHWMKLGRNAPAKTPDDPYGWVPDTVSGILEKQEYLGHTVNFKTRRLSYKSKKKLETPPNQWKIFENTHEAIIDKIPLTVCRNFARTNADLPKQAKPICSPVSLAVPIAVRNCTTAPARVLKPDKTTSFAPPPASVAKMCAKHISSVRSC</sequence>
<dbReference type="CDD" id="cd03770">
    <property type="entry name" value="SR_TndX_transposase"/>
    <property type="match status" value="1"/>
</dbReference>
<evidence type="ECO:0000259" key="2">
    <source>
        <dbReference type="PROSITE" id="PS51737"/>
    </source>
</evidence>
<dbReference type="EMBL" id="JAOQJE010000004">
    <property type="protein sequence ID" value="MCU6788548.1"/>
    <property type="molecule type" value="Genomic_DNA"/>
</dbReference>
<proteinExistence type="predicted"/>
<dbReference type="PROSITE" id="PS51736">
    <property type="entry name" value="RECOMBINASES_3"/>
    <property type="match status" value="1"/>
</dbReference>
<protein>
    <submittedName>
        <fullName evidence="3">Recombinase family protein</fullName>
    </submittedName>
</protein>
<keyword evidence="4" id="KW-1185">Reference proteome</keyword>
<dbReference type="InterPro" id="IPR011109">
    <property type="entry name" value="DNA_bind_recombinase_dom"/>
</dbReference>
<reference evidence="3 4" key="1">
    <citation type="journal article" date="2021" name="ISME Commun">
        <title>Automated analysis of genomic sequences facilitates high-throughput and comprehensive description of bacteria.</title>
        <authorList>
            <person name="Hitch T.C.A."/>
        </authorList>
    </citation>
    <scope>NUCLEOTIDE SEQUENCE [LARGE SCALE GENOMIC DNA]</scope>
    <source>
        <strain evidence="3 4">Sanger_34</strain>
    </source>
</reference>
<comment type="caution">
    <text evidence="3">The sequence shown here is derived from an EMBL/GenBank/DDBJ whole genome shotgun (WGS) entry which is preliminary data.</text>
</comment>
<dbReference type="Pfam" id="PF07508">
    <property type="entry name" value="Recombinase"/>
    <property type="match status" value="1"/>
</dbReference>
<evidence type="ECO:0000313" key="3">
    <source>
        <dbReference type="EMBL" id="MCU6788548.1"/>
    </source>
</evidence>
<accession>A0ABT2U1R0</accession>
<dbReference type="InterPro" id="IPR038109">
    <property type="entry name" value="DNA_bind_recomb_sf"/>
</dbReference>
<dbReference type="RefSeq" id="WP_243182376.1">
    <property type="nucleotide sequence ID" value="NZ_JAOQJE010000004.1"/>
</dbReference>
<dbReference type="PROSITE" id="PS51737">
    <property type="entry name" value="RECOMBINASE_DNA_BIND"/>
    <property type="match status" value="1"/>
</dbReference>
<dbReference type="Gene3D" id="3.40.50.1390">
    <property type="entry name" value="Resolvase, N-terminal catalytic domain"/>
    <property type="match status" value="1"/>
</dbReference>
<dbReference type="InterPro" id="IPR050639">
    <property type="entry name" value="SSR_resolvase"/>
</dbReference>
<feature type="domain" description="Resolvase/invertase-type recombinase catalytic" evidence="1">
    <location>
        <begin position="31"/>
        <end position="180"/>
    </location>
</feature>
<dbReference type="SMART" id="SM00857">
    <property type="entry name" value="Resolvase"/>
    <property type="match status" value="1"/>
</dbReference>
<evidence type="ECO:0000313" key="4">
    <source>
        <dbReference type="Proteomes" id="UP001652397"/>
    </source>
</evidence>
<dbReference type="PANTHER" id="PTHR30461:SF23">
    <property type="entry name" value="DNA RECOMBINASE-RELATED"/>
    <property type="match status" value="1"/>
</dbReference>
<gene>
    <name evidence="3" type="ORF">OCV66_05515</name>
</gene>
<dbReference type="InterPro" id="IPR006119">
    <property type="entry name" value="Resolv_N"/>
</dbReference>
<dbReference type="Pfam" id="PF00239">
    <property type="entry name" value="Resolvase"/>
    <property type="match status" value="1"/>
</dbReference>
<evidence type="ECO:0000259" key="1">
    <source>
        <dbReference type="PROSITE" id="PS51736"/>
    </source>
</evidence>
<dbReference type="Gene3D" id="3.90.1750.20">
    <property type="entry name" value="Putative Large Serine Recombinase, Chain B, Domain 2"/>
    <property type="match status" value="1"/>
</dbReference>
<dbReference type="SUPFAM" id="SSF53041">
    <property type="entry name" value="Resolvase-like"/>
    <property type="match status" value="1"/>
</dbReference>
<name>A0ABT2U1R0_9FIRM</name>
<dbReference type="InterPro" id="IPR036162">
    <property type="entry name" value="Resolvase-like_N_sf"/>
</dbReference>
<dbReference type="PANTHER" id="PTHR30461">
    <property type="entry name" value="DNA-INVERTASE FROM LAMBDOID PROPHAGE"/>
    <property type="match status" value="1"/>
</dbReference>
<feature type="domain" description="Recombinase" evidence="2">
    <location>
        <begin position="188"/>
        <end position="334"/>
    </location>
</feature>
<organism evidence="3 4">
    <name type="scientific">Agathobaculum ammoniilyticum</name>
    <dbReference type="NCBI Taxonomy" id="2981778"/>
    <lineage>
        <taxon>Bacteria</taxon>
        <taxon>Bacillati</taxon>
        <taxon>Bacillota</taxon>
        <taxon>Clostridia</taxon>
        <taxon>Eubacteriales</taxon>
        <taxon>Butyricicoccaceae</taxon>
        <taxon>Agathobaculum</taxon>
    </lineage>
</organism>